<name>A0A5M3MFV3_CONPW</name>
<feature type="compositionally biased region" description="Low complexity" evidence="1">
    <location>
        <begin position="158"/>
        <end position="173"/>
    </location>
</feature>
<feature type="compositionally biased region" description="Acidic residues" evidence="1">
    <location>
        <begin position="143"/>
        <end position="157"/>
    </location>
</feature>
<proteinExistence type="predicted"/>
<evidence type="ECO:0000313" key="2">
    <source>
        <dbReference type="EMBL" id="EIW77800.1"/>
    </source>
</evidence>
<organism evidence="2 3">
    <name type="scientific">Coniophora puteana (strain RWD-64-598)</name>
    <name type="common">Brown rot fungus</name>
    <dbReference type="NCBI Taxonomy" id="741705"/>
    <lineage>
        <taxon>Eukaryota</taxon>
        <taxon>Fungi</taxon>
        <taxon>Dikarya</taxon>
        <taxon>Basidiomycota</taxon>
        <taxon>Agaricomycotina</taxon>
        <taxon>Agaricomycetes</taxon>
        <taxon>Agaricomycetidae</taxon>
        <taxon>Boletales</taxon>
        <taxon>Coniophorineae</taxon>
        <taxon>Coniophoraceae</taxon>
        <taxon>Coniophora</taxon>
    </lineage>
</organism>
<keyword evidence="3" id="KW-1185">Reference proteome</keyword>
<evidence type="ECO:0000313" key="3">
    <source>
        <dbReference type="Proteomes" id="UP000053558"/>
    </source>
</evidence>
<dbReference type="AlphaFoldDB" id="A0A5M3MFV3"/>
<gene>
    <name evidence="2" type="ORF">CONPUDRAFT_156984</name>
</gene>
<accession>A0A5M3MFV3</accession>
<feature type="region of interest" description="Disordered" evidence="1">
    <location>
        <begin position="364"/>
        <end position="397"/>
    </location>
</feature>
<protein>
    <submittedName>
        <fullName evidence="2">Uncharacterized protein</fullName>
    </submittedName>
</protein>
<dbReference type="RefSeq" id="XP_007772141.1">
    <property type="nucleotide sequence ID" value="XM_007773951.1"/>
</dbReference>
<dbReference type="KEGG" id="cput:CONPUDRAFT_156984"/>
<dbReference type="Proteomes" id="UP000053558">
    <property type="component" value="Unassembled WGS sequence"/>
</dbReference>
<sequence length="542" mass="60758">MSSPITTRGIPTYPFHDCLLRKSLEESADLESYLATRTGHDLFWAPYMHEDVREVSIGTTFQRALRHLFLALQESWDLECPPAESIHEDSTQQFIGSVRQLHFNLHHTWAELLNLLRAFGGMQRLDLLRNDIPPWDCHNPSGDDNEDRDEDNEDENTDLNSQTLSSTSSQMLGSQREYFTAPSNIFSCPSTPYPSAPYPPIPYTNGNGRHTPVTPPDADVTMVNLARVPFAPTSIYPAQFGKGRDPLEHGWTTIKQEDVLHWVRKDSNPFSDGKDSEDKPMLDIDEVLNDNMMPSLLPSPDEELPVVNNELALFKDEPFNISLPEVKQEELNEFKVPAPIPGYVPSDKLNKVAMEYLIDTLRPMLEPSPKPPHEPSPAVSEVGLHTPPPTPPTTPRSPPIILPGIQKLFPPNAFKSGILRSGLAPLFYSASSPGIRCWRRLHPGPSDPQLLTKIFPNWNYGRPIWIKRRNIGISCHVCCQEGHTNTSALKHPGLEKISDVDADFASSGIDAYADRTPSRISMPYRPAGLSLRNVENCRQFSA</sequence>
<evidence type="ECO:0000256" key="1">
    <source>
        <dbReference type="SAM" id="MobiDB-lite"/>
    </source>
</evidence>
<dbReference type="EMBL" id="JH711583">
    <property type="protein sequence ID" value="EIW77800.1"/>
    <property type="molecule type" value="Genomic_DNA"/>
</dbReference>
<feature type="region of interest" description="Disordered" evidence="1">
    <location>
        <begin position="137"/>
        <end position="173"/>
    </location>
</feature>
<comment type="caution">
    <text evidence="2">The sequence shown here is derived from an EMBL/GenBank/DDBJ whole genome shotgun (WGS) entry which is preliminary data.</text>
</comment>
<feature type="compositionally biased region" description="Pro residues" evidence="1">
    <location>
        <begin position="386"/>
        <end position="397"/>
    </location>
</feature>
<dbReference type="GeneID" id="19203684"/>
<reference evidence="3" key="1">
    <citation type="journal article" date="2012" name="Science">
        <title>The Paleozoic origin of enzymatic lignin decomposition reconstructed from 31 fungal genomes.</title>
        <authorList>
            <person name="Floudas D."/>
            <person name="Binder M."/>
            <person name="Riley R."/>
            <person name="Barry K."/>
            <person name="Blanchette R.A."/>
            <person name="Henrissat B."/>
            <person name="Martinez A.T."/>
            <person name="Otillar R."/>
            <person name="Spatafora J.W."/>
            <person name="Yadav J.S."/>
            <person name="Aerts A."/>
            <person name="Benoit I."/>
            <person name="Boyd A."/>
            <person name="Carlson A."/>
            <person name="Copeland A."/>
            <person name="Coutinho P.M."/>
            <person name="de Vries R.P."/>
            <person name="Ferreira P."/>
            <person name="Findley K."/>
            <person name="Foster B."/>
            <person name="Gaskell J."/>
            <person name="Glotzer D."/>
            <person name="Gorecki P."/>
            <person name="Heitman J."/>
            <person name="Hesse C."/>
            <person name="Hori C."/>
            <person name="Igarashi K."/>
            <person name="Jurgens J.A."/>
            <person name="Kallen N."/>
            <person name="Kersten P."/>
            <person name="Kohler A."/>
            <person name="Kuees U."/>
            <person name="Kumar T.K.A."/>
            <person name="Kuo A."/>
            <person name="LaButti K."/>
            <person name="Larrondo L.F."/>
            <person name="Lindquist E."/>
            <person name="Ling A."/>
            <person name="Lombard V."/>
            <person name="Lucas S."/>
            <person name="Lundell T."/>
            <person name="Martin R."/>
            <person name="McLaughlin D.J."/>
            <person name="Morgenstern I."/>
            <person name="Morin E."/>
            <person name="Murat C."/>
            <person name="Nagy L.G."/>
            <person name="Nolan M."/>
            <person name="Ohm R.A."/>
            <person name="Patyshakuliyeva A."/>
            <person name="Rokas A."/>
            <person name="Ruiz-Duenas F.J."/>
            <person name="Sabat G."/>
            <person name="Salamov A."/>
            <person name="Samejima M."/>
            <person name="Schmutz J."/>
            <person name="Slot J.C."/>
            <person name="St John F."/>
            <person name="Stenlid J."/>
            <person name="Sun H."/>
            <person name="Sun S."/>
            <person name="Syed K."/>
            <person name="Tsang A."/>
            <person name="Wiebenga A."/>
            <person name="Young D."/>
            <person name="Pisabarro A."/>
            <person name="Eastwood D.C."/>
            <person name="Martin F."/>
            <person name="Cullen D."/>
            <person name="Grigoriev I.V."/>
            <person name="Hibbett D.S."/>
        </authorList>
    </citation>
    <scope>NUCLEOTIDE SEQUENCE [LARGE SCALE GENOMIC DNA]</scope>
    <source>
        <strain evidence="3">RWD-64-598 SS2</strain>
    </source>
</reference>